<organism evidence="2">
    <name type="scientific">Klebsiella pneumoniae</name>
    <dbReference type="NCBI Taxonomy" id="573"/>
    <lineage>
        <taxon>Bacteria</taxon>
        <taxon>Pseudomonadati</taxon>
        <taxon>Pseudomonadota</taxon>
        <taxon>Gammaproteobacteria</taxon>
        <taxon>Enterobacterales</taxon>
        <taxon>Enterobacteriaceae</taxon>
        <taxon>Klebsiella/Raoultella group</taxon>
        <taxon>Klebsiella</taxon>
        <taxon>Klebsiella pneumoniae complex</taxon>
    </lineage>
</organism>
<gene>
    <name evidence="2" type="primary">wcuM</name>
</gene>
<dbReference type="SUPFAM" id="SSF53756">
    <property type="entry name" value="UDP-Glycosyltransferase/glycogen phosphorylase"/>
    <property type="match status" value="1"/>
</dbReference>
<dbReference type="EMBL" id="LT174589">
    <property type="protein sequence ID" value="CZQ25119.1"/>
    <property type="molecule type" value="Genomic_DNA"/>
</dbReference>
<dbReference type="AlphaFoldDB" id="A0A193SH44"/>
<dbReference type="RefSeq" id="WP_100291948.1">
    <property type="nucleotide sequence ID" value="NZ_JAIEZE010000002.1"/>
</dbReference>
<evidence type="ECO:0000313" key="2">
    <source>
        <dbReference type="EMBL" id="CZQ25119.1"/>
    </source>
</evidence>
<proteinExistence type="predicted"/>
<name>A0A193SH44_KLEPN</name>
<dbReference type="Gene3D" id="3.40.50.2000">
    <property type="entry name" value="Glycogen Phosphorylase B"/>
    <property type="match status" value="2"/>
</dbReference>
<feature type="domain" description="Glycosyl transferase family 1" evidence="1">
    <location>
        <begin position="192"/>
        <end position="276"/>
    </location>
</feature>
<dbReference type="GO" id="GO:0016757">
    <property type="term" value="F:glycosyltransferase activity"/>
    <property type="evidence" value="ECO:0007669"/>
    <property type="project" value="InterPro"/>
</dbReference>
<evidence type="ECO:0000259" key="1">
    <source>
        <dbReference type="Pfam" id="PF00534"/>
    </source>
</evidence>
<accession>A0A193SH44</accession>
<keyword evidence="2" id="KW-0808">Transferase</keyword>
<reference evidence="2" key="1">
    <citation type="submission" date="2016-02" db="EMBL/GenBank/DDBJ databases">
        <authorList>
            <person name="Wen L."/>
            <person name="He K."/>
            <person name="Yang H."/>
        </authorList>
    </citation>
    <scope>NUCLEOTIDE SEQUENCE</scope>
    <source>
        <strain evidence="2">QMP</strain>
    </source>
</reference>
<dbReference type="InterPro" id="IPR001296">
    <property type="entry name" value="Glyco_trans_1"/>
</dbReference>
<dbReference type="Pfam" id="PF00534">
    <property type="entry name" value="Glycos_transf_1"/>
    <property type="match status" value="1"/>
</dbReference>
<protein>
    <submittedName>
        <fullName evidence="2">Glycosyl transferases group 1</fullName>
    </submittedName>
</protein>
<sequence length="374" mass="43673">MKDNPMKKMLYVTTVFEDENDGIWKKIKYTLYAYQRLGFSIDFAYRTKSGYVINYNFNESDSRLVSIDEPHKDLFFYCLAKKIKPVYNFLYIRKPFGGASFIFLNALIRKLSKSNCRVALEIPTYPYKKEIKQLKHIISEYLFQFSKLLYINKVDLIVFMGAYVENIWNRPALRIANGIDLDKVPPLITRKNTLNNEFVFVGVARLSFWHGYDRLINAISKYQGNYKIKFYIIGEGEDESSRLKKIVQSLNLSSNVVFQGGLYGQELDKQYCKAHVCIDSLGRHRSGNLYNSSLKSKEYTAKGLPFIKSHKDDSFENNFFIFNVNPDESDIEIGEIIEWYKSLPEETPGMMRDFAENSLSWDIQCKKVLDKLFS</sequence>
<reference evidence="2" key="2">
    <citation type="submission" date="2016-06" db="EMBL/GenBank/DDBJ databases">
        <title>Towards a vaccine: An investigation of Klebsiella pneumoniae surface antigens.</title>
        <authorList>
            <person name="Follador R."/>
            <person name="Heinz E."/>
            <person name="Wyres K.L."/>
            <person name="Ellington M.J."/>
            <person name="Kowarik M."/>
            <person name="Holt K.E."/>
            <person name="Thomson N.R."/>
        </authorList>
    </citation>
    <scope>NUCLEOTIDE SEQUENCE</scope>
    <source>
        <strain evidence="2">QMP</strain>
    </source>
</reference>